<dbReference type="Pfam" id="PF25975">
    <property type="entry name" value="CzcB_C"/>
    <property type="match status" value="1"/>
</dbReference>
<keyword evidence="11" id="KW-1185">Reference proteome</keyword>
<evidence type="ECO:0000259" key="7">
    <source>
        <dbReference type="Pfam" id="PF25919"/>
    </source>
</evidence>
<dbReference type="FunFam" id="2.40.420.20:FF:000003">
    <property type="entry name" value="Cation efflux system protein cusB"/>
    <property type="match status" value="1"/>
</dbReference>
<protein>
    <submittedName>
        <fullName evidence="10">Efflux RND transporter periplasmic adaptor subunit</fullName>
    </submittedName>
</protein>
<feature type="domain" description="CusB-like three alpha-helical bundle" evidence="6">
    <location>
        <begin position="288"/>
        <end position="334"/>
    </location>
</feature>
<accession>A0A502G6F4</accession>
<dbReference type="Proteomes" id="UP000317078">
    <property type="component" value="Unassembled WGS sequence"/>
</dbReference>
<dbReference type="InterPro" id="IPR006143">
    <property type="entry name" value="RND_pump_MFP"/>
</dbReference>
<keyword evidence="2" id="KW-0813">Transport</keyword>
<evidence type="ECO:0000259" key="9">
    <source>
        <dbReference type="Pfam" id="PF25975"/>
    </source>
</evidence>
<dbReference type="OrthoDB" id="9806939at2"/>
<reference evidence="10 11" key="1">
    <citation type="journal article" date="2019" name="Environ. Microbiol.">
        <title>Species interactions and distinct microbial communities in high Arctic permafrost affected cryosols are associated with the CH4 and CO2 gas fluxes.</title>
        <authorList>
            <person name="Altshuler I."/>
            <person name="Hamel J."/>
            <person name="Turney S."/>
            <person name="Magnuson E."/>
            <person name="Levesque R."/>
            <person name="Greer C."/>
            <person name="Whyte L.G."/>
        </authorList>
    </citation>
    <scope>NUCLEOTIDE SEQUENCE [LARGE SCALE GENOMIC DNA]</scope>
    <source>
        <strain evidence="10 11">S9.3B</strain>
    </source>
</reference>
<dbReference type="AlphaFoldDB" id="A0A502G6F4"/>
<dbReference type="Pfam" id="PF25954">
    <property type="entry name" value="Beta-barrel_RND_2"/>
    <property type="match status" value="1"/>
</dbReference>
<dbReference type="FunFam" id="2.40.30.170:FF:000010">
    <property type="entry name" value="Efflux RND transporter periplasmic adaptor subunit"/>
    <property type="match status" value="1"/>
</dbReference>
<dbReference type="Pfam" id="PF25919">
    <property type="entry name" value="BSH_CusB"/>
    <property type="match status" value="1"/>
</dbReference>
<feature type="domain" description="CusB-like barrel-sandwich hybrid" evidence="7">
    <location>
        <begin position="253"/>
        <end position="368"/>
    </location>
</feature>
<dbReference type="GO" id="GO:0016020">
    <property type="term" value="C:membrane"/>
    <property type="evidence" value="ECO:0007669"/>
    <property type="project" value="InterPro"/>
</dbReference>
<comment type="caution">
    <text evidence="10">The sequence shown here is derived from an EMBL/GenBank/DDBJ whole genome shotgun (WGS) entry which is preliminary data.</text>
</comment>
<keyword evidence="4" id="KW-0406">Ion transport</keyword>
<organism evidence="10 11">
    <name type="scientific">Muricoccus nepalensis</name>
    <dbReference type="NCBI Taxonomy" id="1854500"/>
    <lineage>
        <taxon>Bacteria</taxon>
        <taxon>Pseudomonadati</taxon>
        <taxon>Pseudomonadota</taxon>
        <taxon>Alphaproteobacteria</taxon>
        <taxon>Acetobacterales</taxon>
        <taxon>Roseomonadaceae</taxon>
        <taxon>Muricoccus</taxon>
    </lineage>
</organism>
<dbReference type="SUPFAM" id="SSF111369">
    <property type="entry name" value="HlyD-like secretion proteins"/>
    <property type="match status" value="1"/>
</dbReference>
<dbReference type="GO" id="GO:0022857">
    <property type="term" value="F:transmembrane transporter activity"/>
    <property type="evidence" value="ECO:0007669"/>
    <property type="project" value="InterPro"/>
</dbReference>
<feature type="region of interest" description="Disordered" evidence="5">
    <location>
        <begin position="49"/>
        <end position="190"/>
    </location>
</feature>
<dbReference type="InterPro" id="IPR058790">
    <property type="entry name" value="BSH_CusB"/>
</dbReference>
<dbReference type="InterPro" id="IPR058791">
    <property type="entry name" value="3HB_CusB"/>
</dbReference>
<dbReference type="Gene3D" id="2.40.420.20">
    <property type="match status" value="1"/>
</dbReference>
<proteinExistence type="inferred from homology"/>
<sequence>MSTRPLILAGGVLLAGTATLGAYWLGGGEFTPAVTRAALAQSSSPARQPLYYQAPGGGTDFSPIPKKDAQGRDYVPVYDESEQTPATPSPTNATPTPSLSMPPASASPGRPALYYQDPSGKPEYSATPRKTANGRDFTPVYEDTAAPPASPPAPAPASPQASPSPSPGSRSRILYYRNPMGLPDTSPVPKKDSMGMDYLPVFEEEANQPAGTVTVSPERVQLLGVRTEAATQRTMTRSIRAVGTIAVDERRLAVVAPRFEGWIQKLLVNETGQPVRRGQPLFEVYSPDLAVAEQEYVVTRRMDGGIANAALSRLRNFDLPEEEIARLRRTGTVSRALTLTSPMDGVVMEKAALQGMRFAPGETLYRIADLSTVWLLADVFEQDLGIVGPGQEASIALTSYPDRRFTGLVTFVYPTVNATTRTARVRVEIPNPDQLLKPDMYATVEIAAALGSTPVVTVPDSAVLDTGTRQAILVERAPGRYEPRTVSVGRRADGQVEIRNGLSTGERVVVGANFLIDAESNLRAALQSFAPPPPAASAPAQEAPR</sequence>
<name>A0A502G6F4_9PROT</name>
<dbReference type="Gene3D" id="2.40.30.170">
    <property type="match status" value="1"/>
</dbReference>
<evidence type="ECO:0000256" key="1">
    <source>
        <dbReference type="ARBA" id="ARBA00009477"/>
    </source>
</evidence>
<feature type="domain" description="CzcB-like C-terminal circularly permuted SH3-like" evidence="9">
    <location>
        <begin position="456"/>
        <end position="516"/>
    </location>
</feature>
<feature type="compositionally biased region" description="Pro residues" evidence="5">
    <location>
        <begin position="148"/>
        <end position="166"/>
    </location>
</feature>
<evidence type="ECO:0000256" key="2">
    <source>
        <dbReference type="ARBA" id="ARBA00022448"/>
    </source>
</evidence>
<feature type="domain" description="CusB-like beta-barrel" evidence="8">
    <location>
        <begin position="372"/>
        <end position="448"/>
    </location>
</feature>
<dbReference type="GO" id="GO:0046914">
    <property type="term" value="F:transition metal ion binding"/>
    <property type="evidence" value="ECO:0007669"/>
    <property type="project" value="TreeGrafter"/>
</dbReference>
<gene>
    <name evidence="10" type="ORF">EAH89_10880</name>
</gene>
<feature type="compositionally biased region" description="Low complexity" evidence="5">
    <location>
        <begin position="84"/>
        <end position="108"/>
    </location>
</feature>
<dbReference type="InterPro" id="IPR051909">
    <property type="entry name" value="MFP_Cation_Efflux"/>
</dbReference>
<dbReference type="GO" id="GO:0015679">
    <property type="term" value="P:plasma membrane copper ion transport"/>
    <property type="evidence" value="ECO:0007669"/>
    <property type="project" value="TreeGrafter"/>
</dbReference>
<dbReference type="PANTHER" id="PTHR30097:SF15">
    <property type="entry name" value="CATION EFFLUX SYSTEM PROTEIN CUSB"/>
    <property type="match status" value="1"/>
</dbReference>
<evidence type="ECO:0000256" key="4">
    <source>
        <dbReference type="ARBA" id="ARBA00023065"/>
    </source>
</evidence>
<dbReference type="Gene3D" id="2.40.50.100">
    <property type="match status" value="1"/>
</dbReference>
<evidence type="ECO:0000259" key="6">
    <source>
        <dbReference type="Pfam" id="PF25869"/>
    </source>
</evidence>
<dbReference type="EMBL" id="RCZP01000008">
    <property type="protein sequence ID" value="TPG57428.1"/>
    <property type="molecule type" value="Genomic_DNA"/>
</dbReference>
<dbReference type="Gene3D" id="6.10.140.730">
    <property type="match status" value="1"/>
</dbReference>
<dbReference type="PANTHER" id="PTHR30097">
    <property type="entry name" value="CATION EFFLUX SYSTEM PROTEIN CUSB"/>
    <property type="match status" value="1"/>
</dbReference>
<dbReference type="Pfam" id="PF25869">
    <property type="entry name" value="3HB_CusB"/>
    <property type="match status" value="1"/>
</dbReference>
<dbReference type="GO" id="GO:0060003">
    <property type="term" value="P:copper ion export"/>
    <property type="evidence" value="ECO:0007669"/>
    <property type="project" value="TreeGrafter"/>
</dbReference>
<dbReference type="NCBIfam" id="TIGR01730">
    <property type="entry name" value="RND_mfp"/>
    <property type="match status" value="1"/>
</dbReference>
<evidence type="ECO:0000256" key="5">
    <source>
        <dbReference type="SAM" id="MobiDB-lite"/>
    </source>
</evidence>
<evidence type="ECO:0000259" key="8">
    <source>
        <dbReference type="Pfam" id="PF25954"/>
    </source>
</evidence>
<evidence type="ECO:0000256" key="3">
    <source>
        <dbReference type="ARBA" id="ARBA00022729"/>
    </source>
</evidence>
<dbReference type="InterPro" id="IPR058649">
    <property type="entry name" value="CzcB_C"/>
</dbReference>
<comment type="similarity">
    <text evidence="1">Belongs to the membrane fusion protein (MFP) (TC 8.A.1) family.</text>
</comment>
<evidence type="ECO:0000313" key="10">
    <source>
        <dbReference type="EMBL" id="TPG57428.1"/>
    </source>
</evidence>
<keyword evidence="3" id="KW-0732">Signal</keyword>
<dbReference type="InterPro" id="IPR058792">
    <property type="entry name" value="Beta-barrel_RND_2"/>
</dbReference>
<evidence type="ECO:0000313" key="11">
    <source>
        <dbReference type="Proteomes" id="UP000317078"/>
    </source>
</evidence>
<dbReference type="GO" id="GO:0030288">
    <property type="term" value="C:outer membrane-bounded periplasmic space"/>
    <property type="evidence" value="ECO:0007669"/>
    <property type="project" value="TreeGrafter"/>
</dbReference>